<dbReference type="PROSITE" id="PS51257">
    <property type="entry name" value="PROKAR_LIPOPROTEIN"/>
    <property type="match status" value="1"/>
</dbReference>
<dbReference type="Pfam" id="PF13416">
    <property type="entry name" value="SBP_bac_8"/>
    <property type="match status" value="1"/>
</dbReference>
<name>A0A1E3A482_9FIRM</name>
<dbReference type="EMBL" id="MCGH01000003">
    <property type="protein sequence ID" value="ODM03582.1"/>
    <property type="molecule type" value="Genomic_DNA"/>
</dbReference>
<comment type="caution">
    <text evidence="1">The sequence shown here is derived from an EMBL/GenBank/DDBJ whole genome shotgun (WGS) entry which is preliminary data.</text>
</comment>
<reference evidence="1 2" key="1">
    <citation type="submission" date="2016-07" db="EMBL/GenBank/DDBJ databases">
        <title>Characterization of isolates of Eisenbergiella tayi derived from blood cultures, using whole genome sequencing.</title>
        <authorList>
            <person name="Burdz T."/>
            <person name="Wiebe D."/>
            <person name="Huynh C."/>
            <person name="Bernard K."/>
        </authorList>
    </citation>
    <scope>NUCLEOTIDE SEQUENCE [LARGE SCALE GENOMIC DNA]</scope>
    <source>
        <strain evidence="1 2">NML 110608</strain>
    </source>
</reference>
<dbReference type="InterPro" id="IPR050490">
    <property type="entry name" value="Bact_solute-bd_prot1"/>
</dbReference>
<dbReference type="PANTHER" id="PTHR43649:SF12">
    <property type="entry name" value="DIACETYLCHITOBIOSE BINDING PROTEIN DASA"/>
    <property type="match status" value="1"/>
</dbReference>
<dbReference type="PANTHER" id="PTHR43649">
    <property type="entry name" value="ARABINOSE-BINDING PROTEIN-RELATED"/>
    <property type="match status" value="1"/>
</dbReference>
<organism evidence="1 2">
    <name type="scientific">Eisenbergiella tayi</name>
    <dbReference type="NCBI Taxonomy" id="1432052"/>
    <lineage>
        <taxon>Bacteria</taxon>
        <taxon>Bacillati</taxon>
        <taxon>Bacillota</taxon>
        <taxon>Clostridia</taxon>
        <taxon>Lachnospirales</taxon>
        <taxon>Lachnospiraceae</taxon>
        <taxon>Eisenbergiella</taxon>
    </lineage>
</organism>
<dbReference type="InterPro" id="IPR006059">
    <property type="entry name" value="SBP"/>
</dbReference>
<gene>
    <name evidence="1" type="primary">cycB_2</name>
    <name evidence="1" type="ORF">BEI61_04380</name>
</gene>
<dbReference type="Proteomes" id="UP000094067">
    <property type="component" value="Unassembled WGS sequence"/>
</dbReference>
<dbReference type="SUPFAM" id="SSF53850">
    <property type="entry name" value="Periplasmic binding protein-like II"/>
    <property type="match status" value="1"/>
</dbReference>
<accession>A0A1E3A482</accession>
<proteinExistence type="predicted"/>
<dbReference type="AlphaFoldDB" id="A0A1E3A482"/>
<dbReference type="Gene3D" id="3.40.190.10">
    <property type="entry name" value="Periplasmic binding protein-like II"/>
    <property type="match status" value="1"/>
</dbReference>
<sequence length="452" mass="50080">MRKWVSAILCITLIGSMLTGCGQKKEDGKETVSKTETETVKTQDLQEASGGPITIQFWNGWTGSDGQVLIELVDEFNKNNPWDITVEMDISSDFGNKFVTSMAAGAGPDLILSSAAGKYSYEGQLADVSDIWDNTTLNKEDFVPTYLDACATDDGLYGIPFQISSYYVYWNKDLFQEAGLDPEMPPKSYEEWTEIAGKITNQERHVYGSGLTYGNVGANACLMQMFGGLMVEQNDSGIWEAHFSGNTGYERFVEWFKGQFESGNNPVEGDMDTMFIANQLGLYVTGAWLTADLDSNGINYGITPLPYDEGGKHVPSNTQCFSITNQADNAEKLACERFIQWWHTGNEGTDLTATAVYRWSDEIGYPAYYIPVMNSAEYMENPKLKAITVTDTDICADSVAPGNFSGWMSMLNDVMVPFFEQVVYEDNTEGLLEEAQKNADKIVTDINAQEGN</sequence>
<protein>
    <submittedName>
        <fullName evidence="1">Cyclodextrin-binding protein</fullName>
    </submittedName>
</protein>
<dbReference type="RefSeq" id="WP_069154021.1">
    <property type="nucleotide sequence ID" value="NZ_MCGH01000003.1"/>
</dbReference>
<evidence type="ECO:0000313" key="1">
    <source>
        <dbReference type="EMBL" id="ODM03582.1"/>
    </source>
</evidence>
<evidence type="ECO:0000313" key="2">
    <source>
        <dbReference type="Proteomes" id="UP000094067"/>
    </source>
</evidence>